<proteinExistence type="inferred from homology"/>
<protein>
    <recommendedName>
        <fullName evidence="12">Cytochrome P450</fullName>
    </recommendedName>
</protein>
<feature type="binding site" description="axial binding residue" evidence="8">
    <location>
        <position position="345"/>
    </location>
    <ligand>
        <name>heme</name>
        <dbReference type="ChEBI" id="CHEBI:30413"/>
    </ligand>
    <ligandPart>
        <name>Fe</name>
        <dbReference type="ChEBI" id="CHEBI:18248"/>
    </ligandPart>
</feature>
<dbReference type="RefSeq" id="XP_035341590.1">
    <property type="nucleotide sequence ID" value="XM_035485697.1"/>
</dbReference>
<dbReference type="InterPro" id="IPR002401">
    <property type="entry name" value="Cyt_P450_E_grp-I"/>
</dbReference>
<evidence type="ECO:0000256" key="2">
    <source>
        <dbReference type="ARBA" id="ARBA00010617"/>
    </source>
</evidence>
<keyword evidence="7" id="KW-0503">Monooxygenase</keyword>
<keyword evidence="11" id="KW-1185">Reference proteome</keyword>
<dbReference type="InterPro" id="IPR036396">
    <property type="entry name" value="Cyt_P450_sf"/>
</dbReference>
<dbReference type="Pfam" id="PF00067">
    <property type="entry name" value="p450"/>
    <property type="match status" value="1"/>
</dbReference>
<keyword evidence="9" id="KW-0732">Signal</keyword>
<evidence type="ECO:0000256" key="7">
    <source>
        <dbReference type="ARBA" id="ARBA00023033"/>
    </source>
</evidence>
<keyword evidence="6 8" id="KW-0408">Iron</keyword>
<dbReference type="PANTHER" id="PTHR46300:SF1">
    <property type="entry name" value="P450, PUTATIVE (EUROFUNG)-RELATED"/>
    <property type="match status" value="1"/>
</dbReference>
<dbReference type="GO" id="GO:0020037">
    <property type="term" value="F:heme binding"/>
    <property type="evidence" value="ECO:0007669"/>
    <property type="project" value="InterPro"/>
</dbReference>
<comment type="cofactor">
    <cofactor evidence="1 8">
        <name>heme</name>
        <dbReference type="ChEBI" id="CHEBI:30413"/>
    </cofactor>
</comment>
<dbReference type="InterPro" id="IPR001128">
    <property type="entry name" value="Cyt_P450"/>
</dbReference>
<evidence type="ECO:0008006" key="12">
    <source>
        <dbReference type="Google" id="ProtNLM"/>
    </source>
</evidence>
<feature type="chain" id="PRO_5028831615" description="Cytochrome P450" evidence="9">
    <location>
        <begin position="21"/>
        <end position="443"/>
    </location>
</feature>
<feature type="signal peptide" evidence="9">
    <location>
        <begin position="1"/>
        <end position="20"/>
    </location>
</feature>
<reference evidence="11" key="1">
    <citation type="submission" date="2020-06" db="EMBL/GenBank/DDBJ databases">
        <title>A chromosome-scale genome assembly of Talaromyces rugulosus W13939.</title>
        <authorList>
            <person name="Wang B."/>
            <person name="Guo L."/>
            <person name="Ye K."/>
            <person name="Wang L."/>
        </authorList>
    </citation>
    <scope>NUCLEOTIDE SEQUENCE [LARGE SCALE GENOMIC DNA]</scope>
    <source>
        <strain evidence="11">W13939</strain>
    </source>
</reference>
<accession>A0A7H8QPL0</accession>
<evidence type="ECO:0000256" key="1">
    <source>
        <dbReference type="ARBA" id="ARBA00001971"/>
    </source>
</evidence>
<evidence type="ECO:0000313" key="10">
    <source>
        <dbReference type="EMBL" id="QKX55411.1"/>
    </source>
</evidence>
<dbReference type="GeneID" id="55990012"/>
<name>A0A7H8QPL0_TALRU</name>
<dbReference type="Gene3D" id="1.10.630.10">
    <property type="entry name" value="Cytochrome P450"/>
    <property type="match status" value="2"/>
</dbReference>
<dbReference type="AlphaFoldDB" id="A0A7H8QPL0"/>
<gene>
    <name evidence="10" type="ORF">TRUGW13939_02504</name>
</gene>
<dbReference type="Proteomes" id="UP000509510">
    <property type="component" value="Chromosome II"/>
</dbReference>
<keyword evidence="3 8" id="KW-0349">Heme</keyword>
<dbReference type="GO" id="GO:0005506">
    <property type="term" value="F:iron ion binding"/>
    <property type="evidence" value="ECO:0007669"/>
    <property type="project" value="InterPro"/>
</dbReference>
<dbReference type="GO" id="GO:0004497">
    <property type="term" value="F:monooxygenase activity"/>
    <property type="evidence" value="ECO:0007669"/>
    <property type="project" value="UniProtKB-KW"/>
</dbReference>
<evidence type="ECO:0000256" key="5">
    <source>
        <dbReference type="ARBA" id="ARBA00023002"/>
    </source>
</evidence>
<comment type="similarity">
    <text evidence="2">Belongs to the cytochrome P450 family.</text>
</comment>
<dbReference type="EMBL" id="CP055899">
    <property type="protein sequence ID" value="QKX55411.1"/>
    <property type="molecule type" value="Genomic_DNA"/>
</dbReference>
<dbReference type="PANTHER" id="PTHR46300">
    <property type="entry name" value="P450, PUTATIVE (EUROFUNG)-RELATED-RELATED"/>
    <property type="match status" value="1"/>
</dbReference>
<evidence type="ECO:0000256" key="8">
    <source>
        <dbReference type="PIRSR" id="PIRSR602401-1"/>
    </source>
</evidence>
<dbReference type="SUPFAM" id="SSF48264">
    <property type="entry name" value="Cytochrome P450"/>
    <property type="match status" value="1"/>
</dbReference>
<dbReference type="OrthoDB" id="1470350at2759"/>
<dbReference type="GO" id="GO:0016705">
    <property type="term" value="F:oxidoreductase activity, acting on paired donors, with incorporation or reduction of molecular oxygen"/>
    <property type="evidence" value="ECO:0007669"/>
    <property type="project" value="InterPro"/>
</dbReference>
<evidence type="ECO:0000256" key="3">
    <source>
        <dbReference type="ARBA" id="ARBA00022617"/>
    </source>
</evidence>
<dbReference type="PRINTS" id="PR00463">
    <property type="entry name" value="EP450I"/>
</dbReference>
<evidence type="ECO:0000256" key="9">
    <source>
        <dbReference type="SAM" id="SignalP"/>
    </source>
</evidence>
<evidence type="ECO:0000256" key="6">
    <source>
        <dbReference type="ARBA" id="ARBA00023004"/>
    </source>
</evidence>
<organism evidence="10 11">
    <name type="scientific">Talaromyces rugulosus</name>
    <name type="common">Penicillium rugulosum</name>
    <dbReference type="NCBI Taxonomy" id="121627"/>
    <lineage>
        <taxon>Eukaryota</taxon>
        <taxon>Fungi</taxon>
        <taxon>Dikarya</taxon>
        <taxon>Ascomycota</taxon>
        <taxon>Pezizomycotina</taxon>
        <taxon>Eurotiomycetes</taxon>
        <taxon>Eurotiomycetidae</taxon>
        <taxon>Eurotiales</taxon>
        <taxon>Trichocomaceae</taxon>
        <taxon>Talaromyces</taxon>
        <taxon>Talaromyces sect. Islandici</taxon>
    </lineage>
</organism>
<keyword evidence="4 8" id="KW-0479">Metal-binding</keyword>
<evidence type="ECO:0000256" key="4">
    <source>
        <dbReference type="ARBA" id="ARBA00022723"/>
    </source>
</evidence>
<keyword evidence="5" id="KW-0560">Oxidoreductase</keyword>
<dbReference type="KEGG" id="trg:TRUGW13939_02504"/>
<evidence type="ECO:0000313" key="11">
    <source>
        <dbReference type="Proteomes" id="UP000509510"/>
    </source>
</evidence>
<sequence>MSANIVIWSVLGLVFLRVLYERIRDRSLPPGPPRLPLIGNLHQAPTDAPWLTYQKWIKQYGPIVSAQFGGNTVIFIGDATIARELLEKRGHIYSDRPRLVMAGENLTKGMHLLLRRYDERYKLHQRLDAPVLSPRASKTYYPMQDLESKQLLFDFLSTNNFQKVYERYAGSLVYSLAYGIRLHTGNEPMLHHAHQVQENFGYAGRVGTWIVDALPFLNHLPPSLAPWKKTAEKFYQIEKALHLGNMQTGLASKGWNWTKEFSKSKQSDPMSEIELAYNLGILADAGFDTTSVQMQATVLGIFWAMALDENKFDRPLEFLPERWLEKSDDGKDQFVNFFGHGRRICTGRHIAKNSLFLLIARILWGFNIRHAVDQDGKIKEVDDLAMTSGFVSSPLPFEAVFEPRSAHSKEVIGNSWHSTEKDVDVLMDSIKAQQISAGLNVLA</sequence>
<dbReference type="InterPro" id="IPR050364">
    <property type="entry name" value="Cytochrome_P450_fung"/>
</dbReference>